<dbReference type="GO" id="GO:0004176">
    <property type="term" value="F:ATP-dependent peptidase activity"/>
    <property type="evidence" value="ECO:0007669"/>
    <property type="project" value="UniProtKB-UniRule"/>
</dbReference>
<comment type="function">
    <text evidence="10">ATP-dependent serine protease that mediates the selective degradation of mutant and abnormal proteins as well as certain short-lived regulatory proteins. Required for cellular homeostasis and for survival from DNA damage and developmental changes induced by stress. Degrades polypeptides processively to yield small peptide fragments that are 5 to 10 amino acids long. Binds to DNA in a double-stranded, site-specific manner.</text>
</comment>
<gene>
    <name evidence="10 20" type="primary">lon</name>
    <name evidence="20" type="ORF">ABRY94_09460</name>
    <name evidence="18" type="ORF">ABRY99_09420</name>
    <name evidence="19" type="ORF">ABRZ04_08270</name>
</gene>
<evidence type="ECO:0000259" key="17">
    <source>
        <dbReference type="PROSITE" id="PS51787"/>
    </source>
</evidence>
<evidence type="ECO:0000313" key="20">
    <source>
        <dbReference type="EMBL" id="XDJ68324.1"/>
    </source>
</evidence>
<dbReference type="SUPFAM" id="SSF54211">
    <property type="entry name" value="Ribosomal protein S5 domain 2-like"/>
    <property type="match status" value="1"/>
</dbReference>
<dbReference type="InterPro" id="IPR054594">
    <property type="entry name" value="Lon_lid"/>
</dbReference>
<dbReference type="InterPro" id="IPR003959">
    <property type="entry name" value="ATPase_AAA_core"/>
</dbReference>
<evidence type="ECO:0000256" key="4">
    <source>
        <dbReference type="ARBA" id="ARBA00022741"/>
    </source>
</evidence>
<dbReference type="SUPFAM" id="SSF88697">
    <property type="entry name" value="PUA domain-like"/>
    <property type="match status" value="1"/>
</dbReference>
<dbReference type="Pfam" id="PF05362">
    <property type="entry name" value="Lon_C"/>
    <property type="match status" value="1"/>
</dbReference>
<evidence type="ECO:0000256" key="15">
    <source>
        <dbReference type="RuleBase" id="RU000591"/>
    </source>
</evidence>
<evidence type="ECO:0000256" key="10">
    <source>
        <dbReference type="HAMAP-Rule" id="MF_01973"/>
    </source>
</evidence>
<keyword evidence="7 10" id="KW-0067">ATP-binding</keyword>
<dbReference type="GO" id="GO:0005737">
    <property type="term" value="C:cytoplasm"/>
    <property type="evidence" value="ECO:0007669"/>
    <property type="project" value="UniProtKB-SubCell"/>
</dbReference>
<dbReference type="SMART" id="SM00464">
    <property type="entry name" value="LON"/>
    <property type="match status" value="1"/>
</dbReference>
<evidence type="ECO:0000256" key="7">
    <source>
        <dbReference type="ARBA" id="ARBA00022840"/>
    </source>
</evidence>
<dbReference type="Gene3D" id="2.30.130.40">
    <property type="entry name" value="LON domain-like"/>
    <property type="match status" value="1"/>
</dbReference>
<evidence type="ECO:0000256" key="12">
    <source>
        <dbReference type="PIRSR" id="PIRSR001174-1"/>
    </source>
</evidence>
<dbReference type="InterPro" id="IPR008268">
    <property type="entry name" value="Peptidase_S16_AS"/>
</dbReference>
<dbReference type="InterPro" id="IPR008269">
    <property type="entry name" value="Lon_proteolytic"/>
</dbReference>
<dbReference type="InterPro" id="IPR027543">
    <property type="entry name" value="Lon_bac"/>
</dbReference>
<evidence type="ECO:0000256" key="1">
    <source>
        <dbReference type="ARBA" id="ARBA00004496"/>
    </source>
</evidence>
<protein>
    <recommendedName>
        <fullName evidence="10 11">Lon protease</fullName>
        <ecNumber evidence="10 11">3.4.21.53</ecNumber>
    </recommendedName>
    <alternativeName>
        <fullName evidence="10">ATP-dependent protease La</fullName>
    </alternativeName>
</protein>
<dbReference type="PIRSF" id="PIRSF001174">
    <property type="entry name" value="Lon_proteas"/>
    <property type="match status" value="1"/>
</dbReference>
<dbReference type="PROSITE" id="PS51786">
    <property type="entry name" value="LON_PROTEOLYTIC"/>
    <property type="match status" value="1"/>
</dbReference>
<dbReference type="InterPro" id="IPR027417">
    <property type="entry name" value="P-loop_NTPase"/>
</dbReference>
<feature type="domain" description="Lon proteolytic" evidence="16">
    <location>
        <begin position="604"/>
        <end position="785"/>
    </location>
</feature>
<dbReference type="NCBIfam" id="TIGR00763">
    <property type="entry name" value="lon"/>
    <property type="match status" value="1"/>
</dbReference>
<dbReference type="EMBL" id="CP158262">
    <property type="protein sequence ID" value="XDJ68324.1"/>
    <property type="molecule type" value="Genomic_DNA"/>
</dbReference>
<dbReference type="Gene3D" id="3.40.50.300">
    <property type="entry name" value="P-loop containing nucleotide triphosphate hydrolases"/>
    <property type="match status" value="1"/>
</dbReference>
<dbReference type="HAMAP" id="MF_01973">
    <property type="entry name" value="lon_bact"/>
    <property type="match status" value="1"/>
</dbReference>
<evidence type="ECO:0000256" key="11">
    <source>
        <dbReference type="PIRNR" id="PIRNR001174"/>
    </source>
</evidence>
<dbReference type="InterPro" id="IPR014721">
    <property type="entry name" value="Ribsml_uS5_D2-typ_fold_subgr"/>
</dbReference>
<evidence type="ECO:0000313" key="18">
    <source>
        <dbReference type="EMBL" id="XDJ41171.1"/>
    </source>
</evidence>
<dbReference type="FunFam" id="3.30.230.10:FF:000010">
    <property type="entry name" value="Lon protease"/>
    <property type="match status" value="1"/>
</dbReference>
<dbReference type="InterPro" id="IPR020568">
    <property type="entry name" value="Ribosomal_Su5_D2-typ_SF"/>
</dbReference>
<keyword evidence="8 10" id="KW-0346">Stress response</keyword>
<evidence type="ECO:0000256" key="3">
    <source>
        <dbReference type="ARBA" id="ARBA00022670"/>
    </source>
</evidence>
<dbReference type="Gene3D" id="1.10.8.60">
    <property type="match status" value="1"/>
</dbReference>
<comment type="subunit">
    <text evidence="10 11">Homohexamer. Organized in a ring with a central cavity.</text>
</comment>
<organism evidence="20">
    <name type="scientific">Castellaniella ginsengisoli</name>
    <dbReference type="NCBI Taxonomy" id="546114"/>
    <lineage>
        <taxon>Bacteria</taxon>
        <taxon>Pseudomonadati</taxon>
        <taxon>Pseudomonadota</taxon>
        <taxon>Betaproteobacteria</taxon>
        <taxon>Burkholderiales</taxon>
        <taxon>Alcaligenaceae</taxon>
        <taxon>Castellaniella</taxon>
    </lineage>
</organism>
<dbReference type="InterPro" id="IPR003593">
    <property type="entry name" value="AAA+_ATPase"/>
</dbReference>
<dbReference type="FunFam" id="1.20.58.1480:FF:000001">
    <property type="entry name" value="Lon protease"/>
    <property type="match status" value="1"/>
</dbReference>
<dbReference type="InterPro" id="IPR003111">
    <property type="entry name" value="Lon_prtase_N"/>
</dbReference>
<dbReference type="GO" id="GO:0043565">
    <property type="term" value="F:sequence-specific DNA binding"/>
    <property type="evidence" value="ECO:0007669"/>
    <property type="project" value="UniProtKB-UniRule"/>
</dbReference>
<feature type="domain" description="Lon N-terminal" evidence="17">
    <location>
        <begin position="14"/>
        <end position="207"/>
    </location>
</feature>
<accession>A0AB39EPQ2</accession>
<dbReference type="AlphaFoldDB" id="A0AB39EPQ2"/>
<dbReference type="InterPro" id="IPR004815">
    <property type="entry name" value="Lon_bac/euk-typ"/>
</dbReference>
<dbReference type="RefSeq" id="WP_368639191.1">
    <property type="nucleotide sequence ID" value="NZ_CP158252.1"/>
</dbReference>
<sequence length="819" mass="90029">MSASQILTQEPVELPLLPLRDVVVFPHMVIPLFVGRPRSIKALELAMEAGSSVMLVAQKSAGKDEPTPEDLYEIGCAANILQMLKLPDGTVKVLVEGLQRARIHEVTDAESHFSAQVSGIDEDRSDLAEAEALRRAVVAQFEQYVKLNKKIPQEILTSLSGIEDAGRLADTIAAHLPLKIEQKQSLLDMPGAARRLESLLAQLESEIEILQVEKRIRGRVKKQMEKSQRDYYLNEQVKAIQKELGEGEEGADIEELERRIASAHLPKDARKKADAELKKLKLMSPMSAEATVVRNYIDTLLSLPWRKKSRVNNALKNAEEVLDADHYGLEKVKERIVEYLAVQQRVDKLKAPILCLVGPPGVGKTSLGQSVARATNRKFVRMALGGVRDEAEIRGHRRTYIGSMPGKILQNMAKVGVRNPLFLLDEIDKLGADFRGDPSSALLEVLDPEQNHTFQDHYIEVDFDLSDVMFVATSNTLNIPPALLDRMEVIRLSGYTEDEKVHIAFDHLLPKLMKNNGVQEGELSIAEDAIRDIVRYYTREAGVRALEREISKICRKAVKRLLSTNAPEQGQKKISVRESISVDAGNLSDFLGVRRFNFGVAEKEDKVGQVTGLAWTEVGGDLLTIEAADMPGKGVVLRTGSLGDVMKESVEAARTVVRARARKWGIADQAFEKRDLHVHFPEGATPKDGPSAGAAIATAMVSALTGIPVRADVAMTGEITLRGEILEIGGLKEKLLAAHRGGIKTVMIPEDNVKDLAEIPDNVKNHLEIIPVRWIDRVLEVALQSMPVPLSDEEVARLAAEAVASAKPAEAGSGGVMKH</sequence>
<dbReference type="GO" id="GO:0016887">
    <property type="term" value="F:ATP hydrolysis activity"/>
    <property type="evidence" value="ECO:0007669"/>
    <property type="project" value="UniProtKB-UniRule"/>
</dbReference>
<evidence type="ECO:0000313" key="19">
    <source>
        <dbReference type="EMBL" id="XDJ46344.1"/>
    </source>
</evidence>
<dbReference type="Pfam" id="PF00004">
    <property type="entry name" value="AAA"/>
    <property type="match status" value="1"/>
</dbReference>
<name>A0AB39EPQ2_9BURK</name>
<dbReference type="GO" id="GO:0005524">
    <property type="term" value="F:ATP binding"/>
    <property type="evidence" value="ECO:0007669"/>
    <property type="project" value="UniProtKB-UniRule"/>
</dbReference>
<keyword evidence="6 10" id="KW-0720">Serine protease</keyword>
<feature type="active site" evidence="10 12">
    <location>
        <position position="691"/>
    </location>
</feature>
<dbReference type="FunFam" id="3.40.50.300:FF:000021">
    <property type="entry name" value="Lon protease homolog"/>
    <property type="match status" value="1"/>
</dbReference>
<evidence type="ECO:0000256" key="2">
    <source>
        <dbReference type="ARBA" id="ARBA00022490"/>
    </source>
</evidence>
<dbReference type="Pfam" id="PF22667">
    <property type="entry name" value="Lon_lid"/>
    <property type="match status" value="1"/>
</dbReference>
<evidence type="ECO:0000259" key="16">
    <source>
        <dbReference type="PROSITE" id="PS51786"/>
    </source>
</evidence>
<comment type="similarity">
    <text evidence="10 11 14 15">Belongs to the peptidase S16 family.</text>
</comment>
<dbReference type="SUPFAM" id="SSF52540">
    <property type="entry name" value="P-loop containing nucleoside triphosphate hydrolases"/>
    <property type="match status" value="1"/>
</dbReference>
<comment type="induction">
    <text evidence="10">By heat shock.</text>
</comment>
<keyword evidence="5 10" id="KW-0378">Hydrolase</keyword>
<evidence type="ECO:0000256" key="14">
    <source>
        <dbReference type="PROSITE-ProRule" id="PRU01122"/>
    </source>
</evidence>
<evidence type="ECO:0000256" key="5">
    <source>
        <dbReference type="ARBA" id="ARBA00022801"/>
    </source>
</evidence>
<dbReference type="FunFam" id="1.20.5.5270:FF:000002">
    <property type="entry name" value="Lon protease homolog"/>
    <property type="match status" value="1"/>
</dbReference>
<keyword evidence="3 10" id="KW-0645">Protease</keyword>
<dbReference type="SMART" id="SM00382">
    <property type="entry name" value="AAA"/>
    <property type="match status" value="1"/>
</dbReference>
<dbReference type="EMBL" id="CP158252">
    <property type="protein sequence ID" value="XDJ41171.1"/>
    <property type="molecule type" value="Genomic_DNA"/>
</dbReference>
<dbReference type="InterPro" id="IPR027065">
    <property type="entry name" value="Lon_Prtase"/>
</dbReference>
<evidence type="ECO:0000256" key="13">
    <source>
        <dbReference type="PIRSR" id="PIRSR001174-2"/>
    </source>
</evidence>
<feature type="active site" evidence="10 12">
    <location>
        <position position="734"/>
    </location>
</feature>
<dbReference type="GO" id="GO:0004252">
    <property type="term" value="F:serine-type endopeptidase activity"/>
    <property type="evidence" value="ECO:0007669"/>
    <property type="project" value="UniProtKB-UniRule"/>
</dbReference>
<dbReference type="PANTHER" id="PTHR10046">
    <property type="entry name" value="ATP DEPENDENT LON PROTEASE FAMILY MEMBER"/>
    <property type="match status" value="1"/>
</dbReference>
<keyword evidence="4 10" id="KW-0547">Nucleotide-binding</keyword>
<keyword evidence="2 10" id="KW-0963">Cytoplasm</keyword>
<comment type="catalytic activity">
    <reaction evidence="9 10 11 14">
        <text>Hydrolysis of proteins in presence of ATP.</text>
        <dbReference type="EC" id="3.4.21.53"/>
    </reaction>
</comment>
<dbReference type="EMBL" id="CP158254">
    <property type="protein sequence ID" value="XDJ46344.1"/>
    <property type="molecule type" value="Genomic_DNA"/>
</dbReference>
<evidence type="ECO:0000256" key="9">
    <source>
        <dbReference type="ARBA" id="ARBA00050665"/>
    </source>
</evidence>
<dbReference type="Gene3D" id="1.20.5.5270">
    <property type="match status" value="1"/>
</dbReference>
<dbReference type="PROSITE" id="PS01046">
    <property type="entry name" value="LON_SER"/>
    <property type="match status" value="1"/>
</dbReference>
<comment type="subcellular location">
    <subcellularLocation>
        <location evidence="1 10 11">Cytoplasm</location>
    </subcellularLocation>
</comment>
<dbReference type="EC" id="3.4.21.53" evidence="10 11"/>
<reference evidence="20" key="1">
    <citation type="submission" date="2024-05" db="EMBL/GenBank/DDBJ databases">
        <authorList>
            <person name="Luo Y.-C."/>
            <person name="Nicholds J."/>
            <person name="Mortimer T."/>
            <person name="Maboni G."/>
        </authorList>
    </citation>
    <scope>NUCLEOTIDE SEQUENCE</scope>
    <source>
        <strain evidence="20">144863</strain>
        <strain evidence="19">151836</strain>
        <strain evidence="18">153920</strain>
    </source>
</reference>
<dbReference type="Gene3D" id="1.20.58.1480">
    <property type="match status" value="1"/>
</dbReference>
<dbReference type="CDD" id="cd19500">
    <property type="entry name" value="RecA-like_Lon"/>
    <property type="match status" value="1"/>
</dbReference>
<proteinExistence type="evidence at transcript level"/>
<dbReference type="InterPro" id="IPR046336">
    <property type="entry name" value="Lon_prtase_N_sf"/>
</dbReference>
<dbReference type="GO" id="GO:0006515">
    <property type="term" value="P:protein quality control for misfolded or incompletely synthesized proteins"/>
    <property type="evidence" value="ECO:0007669"/>
    <property type="project" value="UniProtKB-UniRule"/>
</dbReference>
<dbReference type="Pfam" id="PF02190">
    <property type="entry name" value="LON_substr_bdg"/>
    <property type="match status" value="1"/>
</dbReference>
<dbReference type="PRINTS" id="PR00830">
    <property type="entry name" value="ENDOLAPTASE"/>
</dbReference>
<evidence type="ECO:0000256" key="8">
    <source>
        <dbReference type="ARBA" id="ARBA00023016"/>
    </source>
</evidence>
<dbReference type="GO" id="GO:0034605">
    <property type="term" value="P:cellular response to heat"/>
    <property type="evidence" value="ECO:0007669"/>
    <property type="project" value="UniProtKB-UniRule"/>
</dbReference>
<dbReference type="NCBIfam" id="NF008053">
    <property type="entry name" value="PRK10787.1"/>
    <property type="match status" value="1"/>
</dbReference>
<feature type="binding site" evidence="10 13">
    <location>
        <begin position="358"/>
        <end position="365"/>
    </location>
    <ligand>
        <name>ATP</name>
        <dbReference type="ChEBI" id="CHEBI:30616"/>
    </ligand>
</feature>
<dbReference type="PROSITE" id="PS51787">
    <property type="entry name" value="LON_N"/>
    <property type="match status" value="1"/>
</dbReference>
<evidence type="ECO:0000256" key="6">
    <source>
        <dbReference type="ARBA" id="ARBA00022825"/>
    </source>
</evidence>
<dbReference type="Gene3D" id="3.30.230.10">
    <property type="match status" value="1"/>
</dbReference>
<dbReference type="InterPro" id="IPR015947">
    <property type="entry name" value="PUA-like_sf"/>
</dbReference>